<sequence>MQLWRWHGWYLVGVNGGRGEERRAGVCARRKRRGREGRSGGHCFSGVVATGGFPVGGCRQCSGEGEEGGKGRRLKGRRRWNEDKWCGGVSPVRRVREGIFSMVVKRESVAVAEGKERLKIVIGFGG</sequence>
<keyword evidence="2" id="KW-1185">Reference proteome</keyword>
<protein>
    <submittedName>
        <fullName evidence="1">Uncharacterized protein</fullName>
    </submittedName>
</protein>
<evidence type="ECO:0000313" key="2">
    <source>
        <dbReference type="Proteomes" id="UP000823775"/>
    </source>
</evidence>
<feature type="non-terminal residue" evidence="1">
    <location>
        <position position="126"/>
    </location>
</feature>
<evidence type="ECO:0000313" key="1">
    <source>
        <dbReference type="EMBL" id="MCE5167644.1"/>
    </source>
</evidence>
<comment type="caution">
    <text evidence="1">The sequence shown here is derived from an EMBL/GenBank/DDBJ whole genome shotgun (WGS) entry which is preliminary data.</text>
</comment>
<reference evidence="1 2" key="1">
    <citation type="journal article" date="2021" name="BMC Genomics">
        <title>Datura genome reveals duplications of psychoactive alkaloid biosynthetic genes and high mutation rate following tissue culture.</title>
        <authorList>
            <person name="Rajewski A."/>
            <person name="Carter-House D."/>
            <person name="Stajich J."/>
            <person name="Litt A."/>
        </authorList>
    </citation>
    <scope>NUCLEOTIDE SEQUENCE [LARGE SCALE GENOMIC DNA]</scope>
    <source>
        <strain evidence="1">AR-01</strain>
    </source>
</reference>
<proteinExistence type="predicted"/>
<organism evidence="1 2">
    <name type="scientific">Datura stramonium</name>
    <name type="common">Jimsonweed</name>
    <name type="synonym">Common thornapple</name>
    <dbReference type="NCBI Taxonomy" id="4076"/>
    <lineage>
        <taxon>Eukaryota</taxon>
        <taxon>Viridiplantae</taxon>
        <taxon>Streptophyta</taxon>
        <taxon>Embryophyta</taxon>
        <taxon>Tracheophyta</taxon>
        <taxon>Spermatophyta</taxon>
        <taxon>Magnoliopsida</taxon>
        <taxon>eudicotyledons</taxon>
        <taxon>Gunneridae</taxon>
        <taxon>Pentapetalae</taxon>
        <taxon>asterids</taxon>
        <taxon>lamiids</taxon>
        <taxon>Solanales</taxon>
        <taxon>Solanaceae</taxon>
        <taxon>Solanoideae</taxon>
        <taxon>Datureae</taxon>
        <taxon>Datura</taxon>
    </lineage>
</organism>
<dbReference type="EMBL" id="JACEIK010193262">
    <property type="protein sequence ID" value="MCE5167644.1"/>
    <property type="molecule type" value="Genomic_DNA"/>
</dbReference>
<accession>A0ABS8YA11</accession>
<gene>
    <name evidence="1" type="ORF">HAX54_014835</name>
</gene>
<dbReference type="Proteomes" id="UP000823775">
    <property type="component" value="Unassembled WGS sequence"/>
</dbReference>
<name>A0ABS8YA11_DATST</name>